<keyword evidence="5" id="KW-1185">Reference proteome</keyword>
<evidence type="ECO:0000256" key="1">
    <source>
        <dbReference type="ARBA" id="ARBA00022450"/>
    </source>
</evidence>
<dbReference type="OrthoDB" id="429813at2759"/>
<comment type="caution">
    <text evidence="4">The sequence shown here is derived from an EMBL/GenBank/DDBJ whole genome shotgun (WGS) entry which is preliminary data.</text>
</comment>
<dbReference type="PANTHER" id="PTHR43439">
    <property type="entry name" value="PHENYLACETATE-COENZYME A LIGASE"/>
    <property type="match status" value="1"/>
</dbReference>
<keyword evidence="2" id="KW-0597">Phosphoprotein</keyword>
<gene>
    <name evidence="4" type="ORF">GTA08_BOTSDO13956</name>
</gene>
<keyword evidence="1" id="KW-0596">Phosphopantetheine</keyword>
<dbReference type="Proteomes" id="UP000572817">
    <property type="component" value="Unassembled WGS sequence"/>
</dbReference>
<evidence type="ECO:0000313" key="5">
    <source>
        <dbReference type="Proteomes" id="UP000572817"/>
    </source>
</evidence>
<reference evidence="4" key="1">
    <citation type="submission" date="2020-04" db="EMBL/GenBank/DDBJ databases">
        <title>Genome Assembly and Annotation of Botryosphaeria dothidea sdau 11-99, a Latent Pathogen of Apple Fruit Ring Rot in China.</title>
        <authorList>
            <person name="Yu C."/>
            <person name="Diao Y."/>
            <person name="Lu Q."/>
            <person name="Zhao J."/>
            <person name="Cui S."/>
            <person name="Peng C."/>
            <person name="He B."/>
            <person name="Liu H."/>
        </authorList>
    </citation>
    <scope>NUCLEOTIDE SEQUENCE [LARGE SCALE GENOMIC DNA]</scope>
    <source>
        <strain evidence="4">Sdau11-99</strain>
    </source>
</reference>
<dbReference type="SUPFAM" id="SSF56801">
    <property type="entry name" value="Acetyl-CoA synthetase-like"/>
    <property type="match status" value="1"/>
</dbReference>
<protein>
    <recommendedName>
        <fullName evidence="3">AMP-dependent synthetase/ligase domain-containing protein</fullName>
    </recommendedName>
</protein>
<accession>A0A8H4N4B0</accession>
<evidence type="ECO:0000313" key="4">
    <source>
        <dbReference type="EMBL" id="KAF4310554.1"/>
    </source>
</evidence>
<dbReference type="PROSITE" id="PS00455">
    <property type="entry name" value="AMP_BINDING"/>
    <property type="match status" value="1"/>
</dbReference>
<dbReference type="InterPro" id="IPR051414">
    <property type="entry name" value="Adenylate-forming_Reductase"/>
</dbReference>
<dbReference type="EMBL" id="WWBZ02000014">
    <property type="protein sequence ID" value="KAF4310554.1"/>
    <property type="molecule type" value="Genomic_DNA"/>
</dbReference>
<dbReference type="AlphaFoldDB" id="A0A8H4N4B0"/>
<dbReference type="Pfam" id="PF00501">
    <property type="entry name" value="AMP-binding"/>
    <property type="match status" value="1"/>
</dbReference>
<feature type="domain" description="AMP-dependent synthetase/ligase" evidence="3">
    <location>
        <begin position="21"/>
        <end position="365"/>
    </location>
</feature>
<organism evidence="4 5">
    <name type="scientific">Botryosphaeria dothidea</name>
    <dbReference type="NCBI Taxonomy" id="55169"/>
    <lineage>
        <taxon>Eukaryota</taxon>
        <taxon>Fungi</taxon>
        <taxon>Dikarya</taxon>
        <taxon>Ascomycota</taxon>
        <taxon>Pezizomycotina</taxon>
        <taxon>Dothideomycetes</taxon>
        <taxon>Dothideomycetes incertae sedis</taxon>
        <taxon>Botryosphaeriales</taxon>
        <taxon>Botryosphaeriaceae</taxon>
        <taxon>Botryosphaeria</taxon>
    </lineage>
</organism>
<dbReference type="Gene3D" id="3.40.50.12780">
    <property type="entry name" value="N-terminal domain of ligase-like"/>
    <property type="match status" value="1"/>
</dbReference>
<dbReference type="InterPro" id="IPR042099">
    <property type="entry name" value="ANL_N_sf"/>
</dbReference>
<evidence type="ECO:0000259" key="3">
    <source>
        <dbReference type="Pfam" id="PF00501"/>
    </source>
</evidence>
<sequence length="568" mass="62245">MASTATTHQPDRRLLPHILHHAAAQTPSRIYASIPVSPSDLSAGYRDVTYTQLLRAVDRAARWLDATLPPPPTTTTTRPTFAYLGPRDLRYPIHVLAAIKTSRRLLIPSHLASPAAHVHLLASSSTSTVIHADAVLPDPHVSQIRAALPSIQVVTNVPSQEELLFDDEQDVEPYAYAKTFAEAEHDDACVFHTSGSTGPPKLVPYTHGMLVKVLAKVDLLSAQSRPRQLQGEVEAGWRCYIALPIYHIAGMKHALLNPLLRNTTVVLGPPTPHGPNTPQTALLVLHHARPHAATFPPALLADLVQQHRARALPLLARLRSVSAAGAPVAPAAGAALAALGTFDPAIGCTESMHWLTLRPANPADWPYVAFHAAMGARMDAAHRGRDDGHDDETLHELVFDRTPSSEAWTVFFDRAGPGVREFRTKDLWARHPTDPGLWRYRGRTDDLVVLTGEVKMYAGRVEERLCGADGVRAALVGGEGRVVPFVLVEAAETPSSDAERGALLERLWPAVERENRNMVEQTRLRKQLAFVAPRDKPFARLGKGAVARRETFKLFEEEIEIMYRNSGL</sequence>
<evidence type="ECO:0000256" key="2">
    <source>
        <dbReference type="ARBA" id="ARBA00022553"/>
    </source>
</evidence>
<dbReference type="PANTHER" id="PTHR43439:SF2">
    <property type="entry name" value="ENZYME, PUTATIVE (JCVI)-RELATED"/>
    <property type="match status" value="1"/>
</dbReference>
<proteinExistence type="predicted"/>
<dbReference type="InterPro" id="IPR000873">
    <property type="entry name" value="AMP-dep_synth/lig_dom"/>
</dbReference>
<name>A0A8H4N4B0_9PEZI</name>
<dbReference type="Pfam" id="PF23562">
    <property type="entry name" value="AMP-binding_C_3"/>
    <property type="match status" value="1"/>
</dbReference>
<dbReference type="InterPro" id="IPR020845">
    <property type="entry name" value="AMP-binding_CS"/>
</dbReference>